<keyword evidence="1" id="KW-0472">Membrane</keyword>
<evidence type="ECO:0000313" key="4">
    <source>
        <dbReference type="Proteomes" id="UP000316238"/>
    </source>
</evidence>
<feature type="transmembrane region" description="Helical" evidence="1">
    <location>
        <begin position="421"/>
        <end position="442"/>
    </location>
</feature>
<evidence type="ECO:0000313" key="3">
    <source>
        <dbReference type="EMBL" id="TAA75668.1"/>
    </source>
</evidence>
<keyword evidence="1" id="KW-1133">Transmembrane helix</keyword>
<sequence length="449" mass="48521">MNRLLILLILLATPPCWAKDEPQPLRLEDFAYGMELKVSGGSPVVSLSLPAEVYKGCVRPDLGDLRVFNAQGPVPHLLRQPQPEQKENPAQELPFFPLSAPAGANRAADFGIAIGGNGTLIAISAGGAEKAVQTVTAYLIDISALQHRPNWLDFAWQGQFSASVQLDSSDDLNSWQPVTSAALAELSFGGHKLLRNRIDLNQAATGKYLRLSWSPGKDGISLSAVKAGYESETRTQPRTLLTLVGQPDAAAAGHAAWFYMTDGFFPIDQLNIRLPEQNSLAEFAVFSRADEKAAWQQRASLLAWRLTVNGVNLENGLLHLAPNADRYWRLEIEGNGSQVPKLELGWLPGQLIFMAQGEGPYSLVYGRAGLLPAHSQVAQLIKAVEPVSGSKLIEAAKAGAQTVLAGQTALAPKTELPWRIWLLWAGLIAGVLAVGAMALKLFKEMNSTR</sequence>
<organism evidence="3 4">
    <name type="scientific">Candidatus Electronema aureum</name>
    <dbReference type="NCBI Taxonomy" id="2005002"/>
    <lineage>
        <taxon>Bacteria</taxon>
        <taxon>Pseudomonadati</taxon>
        <taxon>Thermodesulfobacteriota</taxon>
        <taxon>Desulfobulbia</taxon>
        <taxon>Desulfobulbales</taxon>
        <taxon>Desulfobulbaceae</taxon>
        <taxon>Candidatus Electronema</taxon>
    </lineage>
</organism>
<dbReference type="InterPro" id="IPR025060">
    <property type="entry name" value="DUF3999"/>
</dbReference>
<feature type="chain" id="PRO_5022093109" description="DUF3999 domain-containing protein" evidence="2">
    <location>
        <begin position="19"/>
        <end position="449"/>
    </location>
</feature>
<feature type="signal peptide" evidence="2">
    <location>
        <begin position="1"/>
        <end position="18"/>
    </location>
</feature>
<proteinExistence type="predicted"/>
<keyword evidence="2" id="KW-0732">Signal</keyword>
<evidence type="ECO:0000256" key="1">
    <source>
        <dbReference type="SAM" id="Phobius"/>
    </source>
</evidence>
<keyword evidence="4" id="KW-1185">Reference proteome</keyword>
<protein>
    <recommendedName>
        <fullName evidence="5">DUF3999 domain-containing protein</fullName>
    </recommendedName>
</protein>
<accession>A0A521G3T2</accession>
<evidence type="ECO:0000256" key="2">
    <source>
        <dbReference type="SAM" id="SignalP"/>
    </source>
</evidence>
<comment type="caution">
    <text evidence="3">The sequence shown here is derived from an EMBL/GenBank/DDBJ whole genome shotgun (WGS) entry which is preliminary data.</text>
</comment>
<dbReference type="Pfam" id="PF13163">
    <property type="entry name" value="DUF3999"/>
    <property type="match status" value="1"/>
</dbReference>
<dbReference type="Proteomes" id="UP000316238">
    <property type="component" value="Unassembled WGS sequence"/>
</dbReference>
<dbReference type="AlphaFoldDB" id="A0A521G3T2"/>
<evidence type="ECO:0008006" key="5">
    <source>
        <dbReference type="Google" id="ProtNLM"/>
    </source>
</evidence>
<dbReference type="EMBL" id="NQJD01000004">
    <property type="protein sequence ID" value="TAA75668.1"/>
    <property type="molecule type" value="Genomic_DNA"/>
</dbReference>
<reference evidence="3" key="1">
    <citation type="submission" date="2017-07" db="EMBL/GenBank/DDBJ databases">
        <title>The cable genome - Insights into the physiology and evolution of filamentous bacteria capable of sulfide oxidation via long distance electron transfer.</title>
        <authorList>
            <person name="Thorup C."/>
            <person name="Bjerg J.T."/>
            <person name="Schreiber L."/>
            <person name="Nielsen L.P."/>
            <person name="Kjeldsen K.U."/>
            <person name="Boesen T."/>
            <person name="Boggild A."/>
            <person name="Meysman F."/>
            <person name="Geelhoed J."/>
            <person name="Schramm A."/>
        </authorList>
    </citation>
    <scope>NUCLEOTIDE SEQUENCE [LARGE SCALE GENOMIC DNA]</scope>
    <source>
        <strain evidence="3">GS</strain>
    </source>
</reference>
<name>A0A521G3T2_9BACT</name>
<gene>
    <name evidence="3" type="ORF">CDV28_1049</name>
</gene>
<keyword evidence="1" id="KW-0812">Transmembrane</keyword>